<evidence type="ECO:0000256" key="7">
    <source>
        <dbReference type="ARBA" id="ARBA00022692"/>
    </source>
</evidence>
<keyword evidence="8" id="KW-0256">Endoplasmic reticulum</keyword>
<name>A0AAN9A6B4_HALRR</name>
<evidence type="ECO:0000256" key="11">
    <source>
        <dbReference type="ARBA" id="ARBA00023136"/>
    </source>
</evidence>
<reference evidence="14 15" key="1">
    <citation type="submission" date="2023-11" db="EMBL/GenBank/DDBJ databases">
        <title>Halocaridina rubra genome assembly.</title>
        <authorList>
            <person name="Smith C."/>
        </authorList>
    </citation>
    <scope>NUCLEOTIDE SEQUENCE [LARGE SCALE GENOMIC DNA]</scope>
    <source>
        <strain evidence="14">EP-1</strain>
        <tissue evidence="14">Whole</tissue>
    </source>
</reference>
<dbReference type="Proteomes" id="UP001381693">
    <property type="component" value="Unassembled WGS sequence"/>
</dbReference>
<comment type="caution">
    <text evidence="14">The sequence shown here is derived from an EMBL/GenBank/DDBJ whole genome shotgun (WGS) entry which is preliminary data.</text>
</comment>
<evidence type="ECO:0000256" key="2">
    <source>
        <dbReference type="ARBA" id="ARBA00004586"/>
    </source>
</evidence>
<dbReference type="EC" id="2.5.1.87" evidence="5"/>
<organism evidence="14 15">
    <name type="scientific">Halocaridina rubra</name>
    <name type="common">Hawaiian red shrimp</name>
    <dbReference type="NCBI Taxonomy" id="373956"/>
    <lineage>
        <taxon>Eukaryota</taxon>
        <taxon>Metazoa</taxon>
        <taxon>Ecdysozoa</taxon>
        <taxon>Arthropoda</taxon>
        <taxon>Crustacea</taxon>
        <taxon>Multicrustacea</taxon>
        <taxon>Malacostraca</taxon>
        <taxon>Eumalacostraca</taxon>
        <taxon>Eucarida</taxon>
        <taxon>Decapoda</taxon>
        <taxon>Pleocyemata</taxon>
        <taxon>Caridea</taxon>
        <taxon>Atyoidea</taxon>
        <taxon>Atyidae</taxon>
        <taxon>Halocaridina</taxon>
    </lineage>
</organism>
<keyword evidence="9" id="KW-0460">Magnesium</keyword>
<protein>
    <recommendedName>
        <fullName evidence="5">ditrans,polycis-polyprenyl diphosphate synthase [(2E,6E)-farnesyldiphosphate specific]</fullName>
        <ecNumber evidence="5">2.5.1.87</ecNumber>
    </recommendedName>
</protein>
<dbReference type="InterPro" id="IPR038887">
    <property type="entry name" value="Nus1/NgBR"/>
</dbReference>
<comment type="similarity">
    <text evidence="4">Belongs to the UPP synthase family.</text>
</comment>
<gene>
    <name evidence="14" type="primary">NUS1</name>
    <name evidence="14" type="ORF">SK128_018139</name>
</gene>
<dbReference type="AlphaFoldDB" id="A0AAN9A6B4"/>
<dbReference type="GO" id="GO:0045547">
    <property type="term" value="F:ditrans,polycis-polyprenyl diphosphate synthase [(2E,6E)-farnesyl diphosphate specific] activity"/>
    <property type="evidence" value="ECO:0007669"/>
    <property type="project" value="UniProtKB-EC"/>
</dbReference>
<dbReference type="PANTHER" id="PTHR21528:SF0">
    <property type="entry name" value="DEHYDRODOLICHYL DIPHOSPHATE SYNTHASE COMPLEX SUBUNIT NUS1"/>
    <property type="match status" value="1"/>
</dbReference>
<evidence type="ECO:0000313" key="15">
    <source>
        <dbReference type="Proteomes" id="UP001381693"/>
    </source>
</evidence>
<dbReference type="EMBL" id="JAXCGZ010004110">
    <property type="protein sequence ID" value="KAK7082251.1"/>
    <property type="molecule type" value="Genomic_DNA"/>
</dbReference>
<feature type="transmembrane region" description="Helical" evidence="13">
    <location>
        <begin position="6"/>
        <end position="26"/>
    </location>
</feature>
<dbReference type="InterPro" id="IPR036424">
    <property type="entry name" value="UPP_synth-like_sf"/>
</dbReference>
<evidence type="ECO:0000256" key="3">
    <source>
        <dbReference type="ARBA" id="ARBA00004922"/>
    </source>
</evidence>
<evidence type="ECO:0000256" key="1">
    <source>
        <dbReference type="ARBA" id="ARBA00001946"/>
    </source>
</evidence>
<keyword evidence="15" id="KW-1185">Reference proteome</keyword>
<accession>A0AAN9A6B4</accession>
<evidence type="ECO:0000256" key="8">
    <source>
        <dbReference type="ARBA" id="ARBA00022824"/>
    </source>
</evidence>
<evidence type="ECO:0000256" key="4">
    <source>
        <dbReference type="ARBA" id="ARBA00005432"/>
    </source>
</evidence>
<evidence type="ECO:0000256" key="10">
    <source>
        <dbReference type="ARBA" id="ARBA00022989"/>
    </source>
</evidence>
<keyword evidence="11 13" id="KW-0472">Membrane</keyword>
<dbReference type="PANTHER" id="PTHR21528">
    <property type="entry name" value="DEHYDRODOLICHYL DIPHOSPHATE SYNTHASE COMPLEX SUBUNIT NUS1"/>
    <property type="match status" value="1"/>
</dbReference>
<dbReference type="GO" id="GO:0005789">
    <property type="term" value="C:endoplasmic reticulum membrane"/>
    <property type="evidence" value="ECO:0007669"/>
    <property type="project" value="UniProtKB-SubCell"/>
</dbReference>
<evidence type="ECO:0000256" key="5">
    <source>
        <dbReference type="ARBA" id="ARBA00012596"/>
    </source>
</evidence>
<keyword evidence="6 14" id="KW-0808">Transferase</keyword>
<evidence type="ECO:0000256" key="6">
    <source>
        <dbReference type="ARBA" id="ARBA00022679"/>
    </source>
</evidence>
<comment type="subcellular location">
    <subcellularLocation>
        <location evidence="2">Endoplasmic reticulum membrane</location>
    </subcellularLocation>
</comment>
<comment type="catalytic activity">
    <reaction evidence="12">
        <text>n isopentenyl diphosphate + (2E,6E)-farnesyl diphosphate = a di-trans,poly-cis-polyprenyl diphosphate + n diphosphate</text>
        <dbReference type="Rhea" id="RHEA:53008"/>
        <dbReference type="Rhea" id="RHEA-COMP:19494"/>
        <dbReference type="ChEBI" id="CHEBI:33019"/>
        <dbReference type="ChEBI" id="CHEBI:128769"/>
        <dbReference type="ChEBI" id="CHEBI:136960"/>
        <dbReference type="ChEBI" id="CHEBI:175763"/>
        <dbReference type="EC" id="2.5.1.87"/>
    </reaction>
</comment>
<dbReference type="Gene3D" id="3.40.1180.10">
    <property type="entry name" value="Decaprenyl diphosphate synthase-like"/>
    <property type="match status" value="1"/>
</dbReference>
<sequence length="260" mass="29143">MDVLPPLFQLLYFVAHFLVSLALSVYDTFQDIHHLLLRLCSYVKPANVSPSRLHADSAMLKKIPEHMGLILVDSQVSHTSQLASVITWCVGYGVKYISLYDAHGRLKQNKVAIINALQKNSDSVIYKLIMHNVNNTPSHEYVSVCNGNDKNEKLQRLVTVNILSLEDGKENIATAARKLSCNRAEVVSSDISAYLLTRGQPDPNVVIIIGEPVTPLGFLPWQIRLTEFFVTPSLMEQYPAETSKFSLAVTKELKYLVTHH</sequence>
<keyword evidence="10 13" id="KW-1133">Transmembrane helix</keyword>
<evidence type="ECO:0000256" key="12">
    <source>
        <dbReference type="ARBA" id="ARBA00047353"/>
    </source>
</evidence>
<comment type="cofactor">
    <cofactor evidence="1">
        <name>Mg(2+)</name>
        <dbReference type="ChEBI" id="CHEBI:18420"/>
    </cofactor>
</comment>
<comment type="pathway">
    <text evidence="3">Protein modification; protein glycosylation.</text>
</comment>
<evidence type="ECO:0000256" key="13">
    <source>
        <dbReference type="SAM" id="Phobius"/>
    </source>
</evidence>
<keyword evidence="7 13" id="KW-0812">Transmembrane</keyword>
<dbReference type="GO" id="GO:1904423">
    <property type="term" value="C:dehydrodolichyl diphosphate synthase complex"/>
    <property type="evidence" value="ECO:0007669"/>
    <property type="project" value="InterPro"/>
</dbReference>
<evidence type="ECO:0000256" key="9">
    <source>
        <dbReference type="ARBA" id="ARBA00022842"/>
    </source>
</evidence>
<proteinExistence type="inferred from homology"/>
<evidence type="ECO:0000313" key="14">
    <source>
        <dbReference type="EMBL" id="KAK7082251.1"/>
    </source>
</evidence>
<dbReference type="SUPFAM" id="SSF64005">
    <property type="entry name" value="Undecaprenyl diphosphate synthase"/>
    <property type="match status" value="1"/>
</dbReference>